<dbReference type="Pfam" id="PF00270">
    <property type="entry name" value="DEAD"/>
    <property type="match status" value="1"/>
</dbReference>
<keyword evidence="7 15" id="KW-0067">ATP-binding</keyword>
<dbReference type="Pfam" id="PF19833">
    <property type="entry name" value="RecG_dom3_C"/>
    <property type="match status" value="1"/>
</dbReference>
<comment type="similarity">
    <text evidence="1 15">Belongs to the helicase family. RecG subfamily.</text>
</comment>
<protein>
    <recommendedName>
        <fullName evidence="2 15">ATP-dependent DNA helicase RecG</fullName>
        <ecNumber evidence="13 15">5.6.2.4</ecNumber>
    </recommendedName>
</protein>
<dbReference type="PROSITE" id="PS51192">
    <property type="entry name" value="HELICASE_ATP_BIND_1"/>
    <property type="match status" value="1"/>
</dbReference>
<dbReference type="InterPro" id="IPR045562">
    <property type="entry name" value="RecG_dom3_C"/>
</dbReference>
<dbReference type="InterPro" id="IPR001650">
    <property type="entry name" value="Helicase_C-like"/>
</dbReference>
<evidence type="ECO:0000256" key="16">
    <source>
        <dbReference type="SAM" id="MobiDB-lite"/>
    </source>
</evidence>
<evidence type="ECO:0000313" key="19">
    <source>
        <dbReference type="EMBL" id="GCE27179.1"/>
    </source>
</evidence>
<evidence type="ECO:0000256" key="7">
    <source>
        <dbReference type="ARBA" id="ARBA00022840"/>
    </source>
</evidence>
<evidence type="ECO:0000256" key="3">
    <source>
        <dbReference type="ARBA" id="ARBA00022741"/>
    </source>
</evidence>
<keyword evidence="5 15" id="KW-0378">Hydrolase</keyword>
<evidence type="ECO:0000256" key="13">
    <source>
        <dbReference type="ARBA" id="ARBA00034808"/>
    </source>
</evidence>
<dbReference type="SUPFAM" id="SSF52540">
    <property type="entry name" value="P-loop containing nucleoside triphosphate hydrolases"/>
    <property type="match status" value="2"/>
</dbReference>
<comment type="catalytic activity">
    <reaction evidence="14 15">
        <text>ATP + H2O = ADP + phosphate + H(+)</text>
        <dbReference type="Rhea" id="RHEA:13065"/>
        <dbReference type="ChEBI" id="CHEBI:15377"/>
        <dbReference type="ChEBI" id="CHEBI:15378"/>
        <dbReference type="ChEBI" id="CHEBI:30616"/>
        <dbReference type="ChEBI" id="CHEBI:43474"/>
        <dbReference type="ChEBI" id="CHEBI:456216"/>
        <dbReference type="EC" id="5.6.2.4"/>
    </reaction>
</comment>
<proteinExistence type="inferred from homology"/>
<dbReference type="EC" id="5.6.2.4" evidence="13 15"/>
<comment type="catalytic activity">
    <reaction evidence="12 15">
        <text>Couples ATP hydrolysis with the unwinding of duplex DNA by translocating in the 3'-5' direction.</text>
        <dbReference type="EC" id="5.6.2.4"/>
    </reaction>
</comment>
<sequence length="924" mass="103463">MSNHNTVTLTTYVERARKVLQHEQRTNHQDQAIKPGGVEAFTARWYADASALCQATGQDTGPFHRFAEHLHGYHEQDPIQRAASLRAALAILSEMEPAKTGNAANTLASPEKEYKPAKKRPVPTPEQQTAQRASGQRQVSAATESNTPKTALRSMATKNGAKPGAATSASKEARTTATSVNIQDMPNPIQLEAGMSQGHTSLTLLSADITAIPGVGSKGATQLHTLGIRTVRDLLFYFPREHRDYSQLEKIANVPFGELTTTMGLIWDVEIKRTGNGRTRTIATISDESGKLYVSWFNQPYLQKQLQAAKGAYLVVTGIKQRFGNKVEFSVRSHELPEQGDLLNTGRMVPIYPLTEGLKAKKLRRFTKYVVDRYARMIPDHLPMSIREDARLMMLSRAIEQIHYPDNEEMRVLAHRRLAFDELFVLQLGMQERRARWQHEAKDGSAFTRYDHRIFIEPDQNSANTSKSSRKVAQPETPLLGSTLWSVIATDKPFEETLPFTFTPAQRRVITEIFQDLGKRKPMCRLLQGDVGAGKTAVAASALLLAALNGYQGAIMAPTELLAEQHARSISAMLEPFGIQTVLLTGSQRQRERNMARQALEAGQAAIAIGTHALIQDDVKFHSLGLVIVDEQHRFGVEQRDALRQKGLHPHMLVMTATPIPRTLALTLYGDLDVSSIDQLPPGRQKIITRWRTGTRRNEAYAQIAQQVSEGRQAFIICPLIEESETLSAKAATSEYERLQREVFPELRVGLLHGAMKPADKDQIMHRFRDHELDILVATSVIEVGIDIPNATVMVIEDADRFGLSQLHQFRGRVGRGKHQSYCYVLSAEASLQAQERLGVFQDVDDGFKLSEEDLRLRGPGDFVGVRQSGMPELRIADFGDTVLIEQTRAQAEQLWSEDPYLRKSEHAPLRERMYLFWQNFMAH</sequence>
<dbReference type="NCBIfam" id="NF008168">
    <property type="entry name" value="PRK10917.2-2"/>
    <property type="match status" value="1"/>
</dbReference>
<dbReference type="Gene3D" id="3.40.50.300">
    <property type="entry name" value="P-loop containing nucleotide triphosphate hydrolases"/>
    <property type="match status" value="2"/>
</dbReference>
<dbReference type="InterPro" id="IPR047112">
    <property type="entry name" value="RecG/Mfd"/>
</dbReference>
<keyword evidence="9 15" id="KW-0233">DNA recombination</keyword>
<dbReference type="CDD" id="cd18811">
    <property type="entry name" value="SF2_C_RecG"/>
    <property type="match status" value="1"/>
</dbReference>
<dbReference type="SUPFAM" id="SSF50249">
    <property type="entry name" value="Nucleic acid-binding proteins"/>
    <property type="match status" value="1"/>
</dbReference>
<dbReference type="Gene3D" id="2.40.50.140">
    <property type="entry name" value="Nucleic acid-binding proteins"/>
    <property type="match status" value="1"/>
</dbReference>
<comment type="caution">
    <text evidence="19">The sequence shown here is derived from an EMBL/GenBank/DDBJ whole genome shotgun (WGS) entry which is preliminary data.</text>
</comment>
<dbReference type="InterPro" id="IPR004609">
    <property type="entry name" value="ATP-dep_DNA_helicase_RecG"/>
</dbReference>
<feature type="compositionally biased region" description="Polar residues" evidence="16">
    <location>
        <begin position="167"/>
        <end position="179"/>
    </location>
</feature>
<dbReference type="RefSeq" id="WP_126627554.1">
    <property type="nucleotide sequence ID" value="NZ_BIFT01000001.1"/>
</dbReference>
<evidence type="ECO:0000256" key="8">
    <source>
        <dbReference type="ARBA" id="ARBA00023125"/>
    </source>
</evidence>
<evidence type="ECO:0000256" key="1">
    <source>
        <dbReference type="ARBA" id="ARBA00007504"/>
    </source>
</evidence>
<dbReference type="PANTHER" id="PTHR47964">
    <property type="entry name" value="ATP-DEPENDENT DNA HELICASE HOMOLOG RECG, CHLOROPLASTIC"/>
    <property type="match status" value="1"/>
</dbReference>
<keyword evidence="3 15" id="KW-0547">Nucleotide-binding</keyword>
<reference evidence="20" key="1">
    <citation type="submission" date="2018-12" db="EMBL/GenBank/DDBJ databases">
        <title>Tengunoibacter tsumagoiensis gen. nov., sp. nov., Dictyobacter kobayashii sp. nov., D. alpinus sp. nov., and D. joshuensis sp. nov. and description of Dictyobacteraceae fam. nov. within the order Ktedonobacterales isolated from Tengu-no-mugimeshi.</title>
        <authorList>
            <person name="Wang C.M."/>
            <person name="Zheng Y."/>
            <person name="Sakai Y."/>
            <person name="Toyoda A."/>
            <person name="Minakuchi Y."/>
            <person name="Abe K."/>
            <person name="Yokota A."/>
            <person name="Yabe S."/>
        </authorList>
    </citation>
    <scope>NUCLEOTIDE SEQUENCE [LARGE SCALE GENOMIC DNA]</scope>
    <source>
        <strain evidence="20">Uno16</strain>
    </source>
</reference>
<dbReference type="Pfam" id="PF17191">
    <property type="entry name" value="RecG_wedge"/>
    <property type="match status" value="1"/>
</dbReference>
<dbReference type="NCBIfam" id="TIGR00643">
    <property type="entry name" value="recG"/>
    <property type="match status" value="1"/>
</dbReference>
<dbReference type="InterPro" id="IPR027417">
    <property type="entry name" value="P-loop_NTPase"/>
</dbReference>
<dbReference type="PROSITE" id="PS51194">
    <property type="entry name" value="HELICASE_CTER"/>
    <property type="match status" value="1"/>
</dbReference>
<dbReference type="Pfam" id="PF00271">
    <property type="entry name" value="Helicase_C"/>
    <property type="match status" value="1"/>
</dbReference>
<dbReference type="AlphaFoldDB" id="A0A402B782"/>
<dbReference type="CDD" id="cd04488">
    <property type="entry name" value="RecG_wedge_OBF"/>
    <property type="match status" value="1"/>
</dbReference>
<evidence type="ECO:0000256" key="2">
    <source>
        <dbReference type="ARBA" id="ARBA00017846"/>
    </source>
</evidence>
<keyword evidence="20" id="KW-1185">Reference proteome</keyword>
<evidence type="ECO:0000256" key="11">
    <source>
        <dbReference type="ARBA" id="ARBA00023235"/>
    </source>
</evidence>
<dbReference type="GO" id="GO:0043138">
    <property type="term" value="F:3'-5' DNA helicase activity"/>
    <property type="evidence" value="ECO:0007669"/>
    <property type="project" value="UniProtKB-EC"/>
</dbReference>
<dbReference type="GO" id="GO:0006281">
    <property type="term" value="P:DNA repair"/>
    <property type="evidence" value="ECO:0007669"/>
    <property type="project" value="UniProtKB-UniRule"/>
</dbReference>
<dbReference type="GO" id="GO:0016887">
    <property type="term" value="F:ATP hydrolysis activity"/>
    <property type="evidence" value="ECO:0007669"/>
    <property type="project" value="RHEA"/>
</dbReference>
<dbReference type="SMART" id="SM00487">
    <property type="entry name" value="DEXDc"/>
    <property type="match status" value="1"/>
</dbReference>
<name>A0A402B782_9CHLR</name>
<evidence type="ECO:0000256" key="4">
    <source>
        <dbReference type="ARBA" id="ARBA00022763"/>
    </source>
</evidence>
<evidence type="ECO:0000259" key="18">
    <source>
        <dbReference type="PROSITE" id="PS51194"/>
    </source>
</evidence>
<dbReference type="PANTHER" id="PTHR47964:SF1">
    <property type="entry name" value="ATP-DEPENDENT DNA HELICASE HOMOLOG RECG, CHLOROPLASTIC"/>
    <property type="match status" value="1"/>
</dbReference>
<dbReference type="EMBL" id="BIFT01000001">
    <property type="protein sequence ID" value="GCE27179.1"/>
    <property type="molecule type" value="Genomic_DNA"/>
</dbReference>
<accession>A0A402B782</accession>
<evidence type="ECO:0000256" key="9">
    <source>
        <dbReference type="ARBA" id="ARBA00023172"/>
    </source>
</evidence>
<dbReference type="InterPro" id="IPR033454">
    <property type="entry name" value="RecG_wedge"/>
</dbReference>
<evidence type="ECO:0000256" key="14">
    <source>
        <dbReference type="ARBA" id="ARBA00048988"/>
    </source>
</evidence>
<feature type="region of interest" description="Disordered" evidence="16">
    <location>
        <begin position="99"/>
        <end position="179"/>
    </location>
</feature>
<evidence type="ECO:0000256" key="6">
    <source>
        <dbReference type="ARBA" id="ARBA00022806"/>
    </source>
</evidence>
<dbReference type="GO" id="GO:0003677">
    <property type="term" value="F:DNA binding"/>
    <property type="evidence" value="ECO:0007669"/>
    <property type="project" value="UniProtKB-KW"/>
</dbReference>
<keyword evidence="8" id="KW-0238">DNA-binding</keyword>
<dbReference type="CDD" id="cd17992">
    <property type="entry name" value="DEXHc_RecG"/>
    <property type="match status" value="1"/>
</dbReference>
<dbReference type="GO" id="GO:0005524">
    <property type="term" value="F:ATP binding"/>
    <property type="evidence" value="ECO:0007669"/>
    <property type="project" value="UniProtKB-KW"/>
</dbReference>
<dbReference type="InterPro" id="IPR012340">
    <property type="entry name" value="NA-bd_OB-fold"/>
</dbReference>
<evidence type="ECO:0000313" key="20">
    <source>
        <dbReference type="Proteomes" id="UP000287171"/>
    </source>
</evidence>
<evidence type="ECO:0000256" key="5">
    <source>
        <dbReference type="ARBA" id="ARBA00022801"/>
    </source>
</evidence>
<feature type="compositionally biased region" description="Polar residues" evidence="16">
    <location>
        <begin position="125"/>
        <end position="149"/>
    </location>
</feature>
<evidence type="ECO:0000259" key="17">
    <source>
        <dbReference type="PROSITE" id="PS51192"/>
    </source>
</evidence>
<dbReference type="Proteomes" id="UP000287171">
    <property type="component" value="Unassembled WGS sequence"/>
</dbReference>
<keyword evidence="11" id="KW-0413">Isomerase</keyword>
<organism evidence="19 20">
    <name type="scientific">Dictyobacter alpinus</name>
    <dbReference type="NCBI Taxonomy" id="2014873"/>
    <lineage>
        <taxon>Bacteria</taxon>
        <taxon>Bacillati</taxon>
        <taxon>Chloroflexota</taxon>
        <taxon>Ktedonobacteria</taxon>
        <taxon>Ktedonobacterales</taxon>
        <taxon>Dictyobacteraceae</taxon>
        <taxon>Dictyobacter</taxon>
    </lineage>
</organism>
<dbReference type="InterPro" id="IPR011545">
    <property type="entry name" value="DEAD/DEAH_box_helicase_dom"/>
</dbReference>
<keyword evidence="10 15" id="KW-0234">DNA repair</keyword>
<evidence type="ECO:0000256" key="12">
    <source>
        <dbReference type="ARBA" id="ARBA00034617"/>
    </source>
</evidence>
<comment type="function">
    <text evidence="15">Plays a critical role in recombination and DNA repair. Helps process Holliday junction intermediates to mature products by catalyzing branch migration. Has replication fork regression activity, unwinds stalled or blocked replication forks to make a HJ that can be resolved. Has a DNA unwinding activity characteristic of a DNA helicase with 3'-5' polarity.</text>
</comment>
<keyword evidence="6 15" id="KW-0347">Helicase</keyword>
<dbReference type="SMART" id="SM00490">
    <property type="entry name" value="HELICc"/>
    <property type="match status" value="1"/>
</dbReference>
<feature type="domain" description="Helicase C-terminal" evidence="18">
    <location>
        <begin position="703"/>
        <end position="856"/>
    </location>
</feature>
<evidence type="ECO:0000256" key="15">
    <source>
        <dbReference type="RuleBase" id="RU363016"/>
    </source>
</evidence>
<feature type="domain" description="Helicase ATP-binding" evidence="17">
    <location>
        <begin position="516"/>
        <end position="677"/>
    </location>
</feature>
<keyword evidence="4 15" id="KW-0227">DNA damage</keyword>
<dbReference type="InterPro" id="IPR014001">
    <property type="entry name" value="Helicase_ATP-bd"/>
</dbReference>
<dbReference type="GO" id="GO:0006310">
    <property type="term" value="P:DNA recombination"/>
    <property type="evidence" value="ECO:0007669"/>
    <property type="project" value="UniProtKB-UniRule"/>
</dbReference>
<evidence type="ECO:0000256" key="10">
    <source>
        <dbReference type="ARBA" id="ARBA00023204"/>
    </source>
</evidence>
<dbReference type="OrthoDB" id="9804325at2"/>
<gene>
    <name evidence="19" type="ORF">KDA_26630</name>
</gene>